<evidence type="ECO:0000256" key="2">
    <source>
        <dbReference type="ARBA" id="ARBA00022448"/>
    </source>
</evidence>
<dbReference type="CDD" id="cd03293">
    <property type="entry name" value="ABC_NrtD_SsuB_transporters"/>
    <property type="match status" value="1"/>
</dbReference>
<keyword evidence="4" id="KW-0547">Nucleotide-binding</keyword>
<keyword evidence="5 7" id="KW-0067">ATP-binding</keyword>
<organism evidence="7 8">
    <name type="scientific">Corticibacter populi</name>
    <dbReference type="NCBI Taxonomy" id="1550736"/>
    <lineage>
        <taxon>Bacteria</taxon>
        <taxon>Pseudomonadati</taxon>
        <taxon>Pseudomonadota</taxon>
        <taxon>Betaproteobacteria</taxon>
        <taxon>Burkholderiales</taxon>
        <taxon>Comamonadaceae</taxon>
        <taxon>Corticibacter</taxon>
    </lineage>
</organism>
<dbReference type="PROSITE" id="PS50893">
    <property type="entry name" value="ABC_TRANSPORTER_2"/>
    <property type="match status" value="1"/>
</dbReference>
<dbReference type="PANTHER" id="PTHR42788:SF13">
    <property type="entry name" value="ALIPHATIC SULFONATES IMPORT ATP-BINDING PROTEIN SSUB"/>
    <property type="match status" value="1"/>
</dbReference>
<dbReference type="PROSITE" id="PS00211">
    <property type="entry name" value="ABC_TRANSPORTER_1"/>
    <property type="match status" value="1"/>
</dbReference>
<dbReference type="RefSeq" id="WP_122227744.1">
    <property type="nucleotide sequence ID" value="NZ_RDQO01000002.1"/>
</dbReference>
<keyword evidence="3" id="KW-1003">Cell membrane</keyword>
<dbReference type="InterPro" id="IPR050166">
    <property type="entry name" value="ABC_transporter_ATP-bind"/>
</dbReference>
<keyword evidence="8" id="KW-1185">Reference proteome</keyword>
<keyword evidence="3" id="KW-0472">Membrane</keyword>
<name>A0A3M6QTU0_9BURK</name>
<dbReference type="GO" id="GO:0005524">
    <property type="term" value="F:ATP binding"/>
    <property type="evidence" value="ECO:0007669"/>
    <property type="project" value="UniProtKB-KW"/>
</dbReference>
<dbReference type="GO" id="GO:0016887">
    <property type="term" value="F:ATP hydrolysis activity"/>
    <property type="evidence" value="ECO:0007669"/>
    <property type="project" value="InterPro"/>
</dbReference>
<reference evidence="7 8" key="1">
    <citation type="submission" date="2018-10" db="EMBL/GenBank/DDBJ databases">
        <title>Draft genome of Cortibacter populi DSM10536.</title>
        <authorList>
            <person name="Bernier A.-M."/>
            <person name="Bernard K."/>
        </authorList>
    </citation>
    <scope>NUCLEOTIDE SEQUENCE [LARGE SCALE GENOMIC DNA]</scope>
    <source>
        <strain evidence="7 8">DSM 105136</strain>
    </source>
</reference>
<accession>A0A3M6QTU0</accession>
<dbReference type="InterPro" id="IPR003593">
    <property type="entry name" value="AAA+_ATPase"/>
</dbReference>
<protein>
    <submittedName>
        <fullName evidence="7">ABC transporter ATP-binding protein</fullName>
    </submittedName>
</protein>
<dbReference type="Gene3D" id="3.40.50.300">
    <property type="entry name" value="P-loop containing nucleotide triphosphate hydrolases"/>
    <property type="match status" value="1"/>
</dbReference>
<dbReference type="InterPro" id="IPR003439">
    <property type="entry name" value="ABC_transporter-like_ATP-bd"/>
</dbReference>
<dbReference type="OrthoDB" id="8683598at2"/>
<evidence type="ECO:0000259" key="6">
    <source>
        <dbReference type="PROSITE" id="PS50893"/>
    </source>
</evidence>
<keyword evidence="2" id="KW-0813">Transport</keyword>
<comment type="similarity">
    <text evidence="1">Belongs to the ABC transporter superfamily.</text>
</comment>
<evidence type="ECO:0000313" key="7">
    <source>
        <dbReference type="EMBL" id="RMX06448.1"/>
    </source>
</evidence>
<dbReference type="InterPro" id="IPR027417">
    <property type="entry name" value="P-loop_NTPase"/>
</dbReference>
<feature type="domain" description="ABC transporter" evidence="6">
    <location>
        <begin position="7"/>
        <end position="239"/>
    </location>
</feature>
<evidence type="ECO:0000256" key="5">
    <source>
        <dbReference type="ARBA" id="ARBA00022840"/>
    </source>
</evidence>
<proteinExistence type="inferred from homology"/>
<dbReference type="InterPro" id="IPR017871">
    <property type="entry name" value="ABC_transporter-like_CS"/>
</dbReference>
<evidence type="ECO:0000313" key="8">
    <source>
        <dbReference type="Proteomes" id="UP000278006"/>
    </source>
</evidence>
<dbReference type="SUPFAM" id="SSF52540">
    <property type="entry name" value="P-loop containing nucleoside triphosphate hydrolases"/>
    <property type="match status" value="1"/>
</dbReference>
<dbReference type="Proteomes" id="UP000278006">
    <property type="component" value="Unassembled WGS sequence"/>
</dbReference>
<comment type="caution">
    <text evidence="7">The sequence shown here is derived from an EMBL/GenBank/DDBJ whole genome shotgun (WGS) entry which is preliminary data.</text>
</comment>
<evidence type="ECO:0000256" key="4">
    <source>
        <dbReference type="ARBA" id="ARBA00022741"/>
    </source>
</evidence>
<gene>
    <name evidence="7" type="ORF">D8I35_07915</name>
</gene>
<dbReference type="AlphaFoldDB" id="A0A3M6QTU0"/>
<dbReference type="Pfam" id="PF00005">
    <property type="entry name" value="ABC_tran"/>
    <property type="match status" value="1"/>
</dbReference>
<dbReference type="EMBL" id="RDQO01000002">
    <property type="protein sequence ID" value="RMX06448.1"/>
    <property type="molecule type" value="Genomic_DNA"/>
</dbReference>
<dbReference type="PANTHER" id="PTHR42788">
    <property type="entry name" value="TAURINE IMPORT ATP-BINDING PROTEIN-RELATED"/>
    <property type="match status" value="1"/>
</dbReference>
<sequence>MATPGTLSIRNVSKRYDVEGRDPLQVLTDVNFDVEPGSFVSIVGPSGCGKSTILRLIAGLDPDYKGSIQQGAVPITGTSLSRGIVFQDHRLLPWLTLQQNIELALLNSRWTAHQKAKAIREHIELVGLAGFETAFPHQLSGGMAQRAAIARGLVSQPEILLLDEPLGALDALTRIRLQEELLRIWRAEGVTMILVTHDVDEAIYLSDRIFVMNSQPGRIVRDVKVPLPRVRDRASAAFTAIKREVLAAMGEYENQLEVAA</sequence>
<evidence type="ECO:0000256" key="1">
    <source>
        <dbReference type="ARBA" id="ARBA00005417"/>
    </source>
</evidence>
<evidence type="ECO:0000256" key="3">
    <source>
        <dbReference type="ARBA" id="ARBA00022475"/>
    </source>
</evidence>
<dbReference type="SMART" id="SM00382">
    <property type="entry name" value="AAA"/>
    <property type="match status" value="1"/>
</dbReference>